<protein>
    <submittedName>
        <fullName evidence="1">Uncharacterized protein</fullName>
    </submittedName>
</protein>
<sequence length="142" mass="15784">MQEGHQATLGVRNKAEYQESQEIQLYPLHRSQACALERIYKLQTEELQNGMRIYKLESQSTGGSKGILKITVCFMYIKVPQPGGPLAVGDPERVSKSAVIGYNASINQSIIQSINQSIIQSINQSIIQSINQSFNQSINQSI</sequence>
<evidence type="ECO:0000313" key="1">
    <source>
        <dbReference type="EMBL" id="PWY63716.1"/>
    </source>
</evidence>
<dbReference type="AlphaFoldDB" id="A0A317UR91"/>
<organism evidence="1 2">
    <name type="scientific">Aspergillus heteromorphus CBS 117.55</name>
    <dbReference type="NCBI Taxonomy" id="1448321"/>
    <lineage>
        <taxon>Eukaryota</taxon>
        <taxon>Fungi</taxon>
        <taxon>Dikarya</taxon>
        <taxon>Ascomycota</taxon>
        <taxon>Pezizomycotina</taxon>
        <taxon>Eurotiomycetes</taxon>
        <taxon>Eurotiomycetidae</taxon>
        <taxon>Eurotiales</taxon>
        <taxon>Aspergillaceae</taxon>
        <taxon>Aspergillus</taxon>
        <taxon>Aspergillus subgen. Circumdati</taxon>
    </lineage>
</organism>
<gene>
    <name evidence="1" type="ORF">BO70DRAFT_216977</name>
</gene>
<dbReference type="EMBL" id="MSFL01000076">
    <property type="protein sequence ID" value="PWY63716.1"/>
    <property type="molecule type" value="Genomic_DNA"/>
</dbReference>
<comment type="caution">
    <text evidence="1">The sequence shown here is derived from an EMBL/GenBank/DDBJ whole genome shotgun (WGS) entry which is preliminary data.</text>
</comment>
<keyword evidence="2" id="KW-1185">Reference proteome</keyword>
<dbReference type="RefSeq" id="XP_025394125.1">
    <property type="nucleotide sequence ID" value="XM_025538697.1"/>
</dbReference>
<proteinExistence type="predicted"/>
<dbReference type="GeneID" id="37060934"/>
<name>A0A317UR91_9EURO</name>
<evidence type="ECO:0000313" key="2">
    <source>
        <dbReference type="Proteomes" id="UP000247233"/>
    </source>
</evidence>
<dbReference type="Proteomes" id="UP000247233">
    <property type="component" value="Unassembled WGS sequence"/>
</dbReference>
<dbReference type="VEuPathDB" id="FungiDB:BO70DRAFT_216977"/>
<accession>A0A317UR91</accession>
<reference evidence="1 2" key="1">
    <citation type="submission" date="2016-12" db="EMBL/GenBank/DDBJ databases">
        <title>The genomes of Aspergillus section Nigri reveals drivers in fungal speciation.</title>
        <authorList>
            <consortium name="DOE Joint Genome Institute"/>
            <person name="Vesth T.C."/>
            <person name="Nybo J."/>
            <person name="Theobald S."/>
            <person name="Brandl J."/>
            <person name="Frisvad J.C."/>
            <person name="Nielsen K.F."/>
            <person name="Lyhne E.K."/>
            <person name="Kogle M.E."/>
            <person name="Kuo A."/>
            <person name="Riley R."/>
            <person name="Clum A."/>
            <person name="Nolan M."/>
            <person name="Lipzen A."/>
            <person name="Salamov A."/>
            <person name="Henrissat B."/>
            <person name="Wiebenga A."/>
            <person name="De Vries R.P."/>
            <person name="Grigoriev I.V."/>
            <person name="Mortensen U.H."/>
            <person name="Andersen M.R."/>
            <person name="Baker S.E."/>
        </authorList>
    </citation>
    <scope>NUCLEOTIDE SEQUENCE [LARGE SCALE GENOMIC DNA]</scope>
    <source>
        <strain evidence="1 2">CBS 117.55</strain>
    </source>
</reference>